<dbReference type="InterPro" id="IPR050256">
    <property type="entry name" value="Glycosyltransferase_2"/>
</dbReference>
<dbReference type="SUPFAM" id="SSF53448">
    <property type="entry name" value="Nucleotide-diphospho-sugar transferases"/>
    <property type="match status" value="1"/>
</dbReference>
<dbReference type="RefSeq" id="WP_130094430.1">
    <property type="nucleotide sequence ID" value="NZ_SETE01000006.1"/>
</dbReference>
<evidence type="ECO:0000313" key="2">
    <source>
        <dbReference type="EMBL" id="RYM32320.1"/>
    </source>
</evidence>
<feature type="domain" description="Glycosyltransferase 2-like" evidence="1">
    <location>
        <begin position="14"/>
        <end position="167"/>
    </location>
</feature>
<gene>
    <name evidence="2" type="ORF">ERX46_13625</name>
</gene>
<dbReference type="Gene3D" id="3.90.550.10">
    <property type="entry name" value="Spore Coat Polysaccharide Biosynthesis Protein SpsA, Chain A"/>
    <property type="match status" value="1"/>
</dbReference>
<comment type="caution">
    <text evidence="2">The sequence shown here is derived from an EMBL/GenBank/DDBJ whole genome shotgun (WGS) entry which is preliminary data.</text>
</comment>
<evidence type="ECO:0000313" key="3">
    <source>
        <dbReference type="Proteomes" id="UP000293952"/>
    </source>
</evidence>
<dbReference type="PANTHER" id="PTHR48090:SF7">
    <property type="entry name" value="RFBJ PROTEIN"/>
    <property type="match status" value="1"/>
</dbReference>
<keyword evidence="3" id="KW-1185">Reference proteome</keyword>
<name>A0A4Q4KHT2_9FLAO</name>
<dbReference type="OrthoDB" id="9797819at2"/>
<protein>
    <submittedName>
        <fullName evidence="2">Glycosyltransferase family 2 protein</fullName>
    </submittedName>
</protein>
<dbReference type="Pfam" id="PF00535">
    <property type="entry name" value="Glycos_transf_2"/>
    <property type="match status" value="1"/>
</dbReference>
<dbReference type="InterPro" id="IPR029044">
    <property type="entry name" value="Nucleotide-diphossugar_trans"/>
</dbReference>
<proteinExistence type="predicted"/>
<organism evidence="2 3">
    <name type="scientific">Brumimicrobium glaciale</name>
    <dbReference type="NCBI Taxonomy" id="200475"/>
    <lineage>
        <taxon>Bacteria</taxon>
        <taxon>Pseudomonadati</taxon>
        <taxon>Bacteroidota</taxon>
        <taxon>Flavobacteriia</taxon>
        <taxon>Flavobacteriales</taxon>
        <taxon>Crocinitomicaceae</taxon>
        <taxon>Brumimicrobium</taxon>
    </lineage>
</organism>
<sequence length="237" mass="26676">MTQIKEIDYTKVFVVIPAFNEEQSIGKVINDIPHVPRQNIIVVNNGSTDATQKVVEETGATALFESRKGYGWACLKGCELVEELKGETIVFLDGDYSDYPEQLPRVIAPIYQENMDLVIGSRALGNREKGSMTVPQHFGNWLASKLLKIFYGVNYTDLGPFRAIRFERYKSLGMSDKTYGWTIEMQIKAAQKKMNYCEVPVDYKARIGVSKVSGTIKGAVMAGIKIIFAVFKYKFTE</sequence>
<accession>A0A4Q4KHT2</accession>
<dbReference type="GO" id="GO:0016740">
    <property type="term" value="F:transferase activity"/>
    <property type="evidence" value="ECO:0007669"/>
    <property type="project" value="UniProtKB-KW"/>
</dbReference>
<dbReference type="CDD" id="cd04179">
    <property type="entry name" value="DPM_DPG-synthase_like"/>
    <property type="match status" value="1"/>
</dbReference>
<dbReference type="EMBL" id="SETE01000006">
    <property type="protein sequence ID" value="RYM32320.1"/>
    <property type="molecule type" value="Genomic_DNA"/>
</dbReference>
<dbReference type="Proteomes" id="UP000293952">
    <property type="component" value="Unassembled WGS sequence"/>
</dbReference>
<evidence type="ECO:0000259" key="1">
    <source>
        <dbReference type="Pfam" id="PF00535"/>
    </source>
</evidence>
<dbReference type="PANTHER" id="PTHR48090">
    <property type="entry name" value="UNDECAPRENYL-PHOSPHATE 4-DEOXY-4-FORMAMIDO-L-ARABINOSE TRANSFERASE-RELATED"/>
    <property type="match status" value="1"/>
</dbReference>
<dbReference type="AlphaFoldDB" id="A0A4Q4KHT2"/>
<reference evidence="2 3" key="1">
    <citation type="submission" date="2019-02" db="EMBL/GenBank/DDBJ databases">
        <title>Genome sequence of the sea-ice species Brumimicrobium glaciale.</title>
        <authorList>
            <person name="Bowman J.P."/>
        </authorList>
    </citation>
    <scope>NUCLEOTIDE SEQUENCE [LARGE SCALE GENOMIC DNA]</scope>
    <source>
        <strain evidence="2 3">IC156</strain>
    </source>
</reference>
<keyword evidence="2" id="KW-0808">Transferase</keyword>
<dbReference type="InterPro" id="IPR001173">
    <property type="entry name" value="Glyco_trans_2-like"/>
</dbReference>